<feature type="transmembrane region" description="Helical" evidence="2">
    <location>
        <begin position="390"/>
        <end position="413"/>
    </location>
</feature>
<dbReference type="PANTHER" id="PTHR34814:SF2">
    <property type="entry name" value="DUF3533 DOMAIN-CONTAINING PROTEIN"/>
    <property type="match status" value="1"/>
</dbReference>
<dbReference type="InterPro" id="IPR053001">
    <property type="entry name" value="MNNG_permease-like"/>
</dbReference>
<dbReference type="Proteomes" id="UP001303760">
    <property type="component" value="Unassembled WGS sequence"/>
</dbReference>
<reference evidence="4" key="1">
    <citation type="journal article" date="2023" name="Mol. Phylogenet. Evol.">
        <title>Genome-scale phylogeny and comparative genomics of the fungal order Sordariales.</title>
        <authorList>
            <person name="Hensen N."/>
            <person name="Bonometti L."/>
            <person name="Westerberg I."/>
            <person name="Brannstrom I.O."/>
            <person name="Guillou S."/>
            <person name="Cros-Aarteil S."/>
            <person name="Calhoun S."/>
            <person name="Haridas S."/>
            <person name="Kuo A."/>
            <person name="Mondo S."/>
            <person name="Pangilinan J."/>
            <person name="Riley R."/>
            <person name="LaButti K."/>
            <person name="Andreopoulos B."/>
            <person name="Lipzen A."/>
            <person name="Chen C."/>
            <person name="Yan M."/>
            <person name="Daum C."/>
            <person name="Ng V."/>
            <person name="Clum A."/>
            <person name="Steindorff A."/>
            <person name="Ohm R.A."/>
            <person name="Martin F."/>
            <person name="Silar P."/>
            <person name="Natvig D.O."/>
            <person name="Lalanne C."/>
            <person name="Gautier V."/>
            <person name="Ament-Velasquez S.L."/>
            <person name="Kruys A."/>
            <person name="Hutchinson M.I."/>
            <person name="Powell A.J."/>
            <person name="Barry K."/>
            <person name="Miller A.N."/>
            <person name="Grigoriev I.V."/>
            <person name="Debuchy R."/>
            <person name="Gladieux P."/>
            <person name="Hiltunen Thoren M."/>
            <person name="Johannesson H."/>
        </authorList>
    </citation>
    <scope>NUCLEOTIDE SEQUENCE</scope>
    <source>
        <strain evidence="4">CBS 532.94</strain>
    </source>
</reference>
<dbReference type="PANTHER" id="PTHR34814">
    <property type="entry name" value="NITROSOGUANIDINE RESISTANCE PROTEIN SNG1"/>
    <property type="match status" value="1"/>
</dbReference>
<comment type="caution">
    <text evidence="4">The sequence shown here is derived from an EMBL/GenBank/DDBJ whole genome shotgun (WGS) entry which is preliminary data.</text>
</comment>
<feature type="region of interest" description="Disordered" evidence="1">
    <location>
        <begin position="451"/>
        <end position="533"/>
    </location>
</feature>
<evidence type="ECO:0000256" key="1">
    <source>
        <dbReference type="SAM" id="MobiDB-lite"/>
    </source>
</evidence>
<feature type="transmembrane region" description="Helical" evidence="2">
    <location>
        <begin position="276"/>
        <end position="296"/>
    </location>
</feature>
<gene>
    <name evidence="4" type="ORF">C8A03DRAFT_48315</name>
</gene>
<protein>
    <recommendedName>
        <fullName evidence="3">DUF3533 domain-containing protein</fullName>
    </recommendedName>
</protein>
<reference evidence="4" key="2">
    <citation type="submission" date="2023-05" db="EMBL/GenBank/DDBJ databases">
        <authorList>
            <consortium name="Lawrence Berkeley National Laboratory"/>
            <person name="Steindorff A."/>
            <person name="Hensen N."/>
            <person name="Bonometti L."/>
            <person name="Westerberg I."/>
            <person name="Brannstrom I.O."/>
            <person name="Guillou S."/>
            <person name="Cros-Aarteil S."/>
            <person name="Calhoun S."/>
            <person name="Haridas S."/>
            <person name="Kuo A."/>
            <person name="Mondo S."/>
            <person name="Pangilinan J."/>
            <person name="Riley R."/>
            <person name="Labutti K."/>
            <person name="Andreopoulos B."/>
            <person name="Lipzen A."/>
            <person name="Chen C."/>
            <person name="Yanf M."/>
            <person name="Daum C."/>
            <person name="Ng V."/>
            <person name="Clum A."/>
            <person name="Ohm R."/>
            <person name="Martin F."/>
            <person name="Silar P."/>
            <person name="Natvig D."/>
            <person name="Lalanne C."/>
            <person name="Gautier V."/>
            <person name="Ament-Velasquez S.L."/>
            <person name="Kruys A."/>
            <person name="Hutchinson M.I."/>
            <person name="Powell A.J."/>
            <person name="Barry K."/>
            <person name="Miller A.N."/>
            <person name="Grigoriev I.V."/>
            <person name="Debuchy R."/>
            <person name="Gladieux P."/>
            <person name="Thoren M.H."/>
            <person name="Johannesson H."/>
        </authorList>
    </citation>
    <scope>NUCLEOTIDE SEQUENCE</scope>
    <source>
        <strain evidence="4">CBS 532.94</strain>
    </source>
</reference>
<proteinExistence type="predicted"/>
<keyword evidence="5" id="KW-1185">Reference proteome</keyword>
<feature type="domain" description="DUF3533" evidence="3">
    <location>
        <begin position="39"/>
        <end position="405"/>
    </location>
</feature>
<keyword evidence="2" id="KW-1133">Transmembrane helix</keyword>
<feature type="transmembrane region" description="Helical" evidence="2">
    <location>
        <begin position="231"/>
        <end position="256"/>
    </location>
</feature>
<dbReference type="AlphaFoldDB" id="A0AAN7H342"/>
<name>A0AAN7H342_9PEZI</name>
<evidence type="ECO:0000256" key="2">
    <source>
        <dbReference type="SAM" id="Phobius"/>
    </source>
</evidence>
<feature type="transmembrane region" description="Helical" evidence="2">
    <location>
        <begin position="308"/>
        <end position="331"/>
    </location>
</feature>
<feature type="compositionally biased region" description="Basic and acidic residues" evidence="1">
    <location>
        <begin position="451"/>
        <end position="461"/>
    </location>
</feature>
<organism evidence="4 5">
    <name type="scientific">Achaetomium macrosporum</name>
    <dbReference type="NCBI Taxonomy" id="79813"/>
    <lineage>
        <taxon>Eukaryota</taxon>
        <taxon>Fungi</taxon>
        <taxon>Dikarya</taxon>
        <taxon>Ascomycota</taxon>
        <taxon>Pezizomycotina</taxon>
        <taxon>Sordariomycetes</taxon>
        <taxon>Sordariomycetidae</taxon>
        <taxon>Sordariales</taxon>
        <taxon>Chaetomiaceae</taxon>
        <taxon>Achaetomium</taxon>
    </lineage>
</organism>
<feature type="compositionally biased region" description="Basic and acidic residues" evidence="1">
    <location>
        <begin position="488"/>
        <end position="509"/>
    </location>
</feature>
<sequence length="533" mass="59271">MIPPVVSSRYPRARENRLPPNHPAVVKARFAFIKAAGTNFILLQLLFLGLFCYIFGALFQQTSHTHNLGIVLVDYDGGAIGRAVRAAYTSLQGQSFPSLIERSPSDFPSTDELSEAVCHTQYSAALYVNRGASAKLETALAAEGTAAAPYDAKDVMAYIWNEALYPPVIDAAVSGNIQTLSDAARVAYTTGNGTGASAIRSVSGPQALSVLAQPWQLQSINIQPTSQGSRAIYNTVAIILVLIQEFFYLGTINGLYAQFKLYARLDPYRIAAVRNITSLAYTFVGSLCVTGAIWAFRSGWDVNGNQLALSWATLWLFAHANFLTLDVFTVWLPPGYVPMALITWIILNVTSILLPFDLSPAFYRLGYALPAHEVYQVLTHIWSRGCNPQLAYALPVLFVWELVSLVLSVFGVFRRCHFATVDEENQAREFREKLDGAVALEMAKMREARRQGRVEVERREEGEEGEEQEDGKVEGGLQKPEEEDEEAFREQLADAIERINTRQRREQERAGVPPSFSPSFDLPFSHRDEEERD</sequence>
<dbReference type="Pfam" id="PF12051">
    <property type="entry name" value="DUF3533"/>
    <property type="match status" value="1"/>
</dbReference>
<dbReference type="InterPro" id="IPR022703">
    <property type="entry name" value="DUF3533"/>
</dbReference>
<feature type="compositionally biased region" description="Basic and acidic residues" evidence="1">
    <location>
        <begin position="524"/>
        <end position="533"/>
    </location>
</feature>
<keyword evidence="2" id="KW-0812">Transmembrane</keyword>
<dbReference type="GO" id="GO:0016020">
    <property type="term" value="C:membrane"/>
    <property type="evidence" value="ECO:0007669"/>
    <property type="project" value="TreeGrafter"/>
</dbReference>
<feature type="transmembrane region" description="Helical" evidence="2">
    <location>
        <begin position="337"/>
        <end position="356"/>
    </location>
</feature>
<accession>A0AAN7H342</accession>
<evidence type="ECO:0000259" key="3">
    <source>
        <dbReference type="Pfam" id="PF12051"/>
    </source>
</evidence>
<evidence type="ECO:0000313" key="5">
    <source>
        <dbReference type="Proteomes" id="UP001303760"/>
    </source>
</evidence>
<feature type="transmembrane region" description="Helical" evidence="2">
    <location>
        <begin position="40"/>
        <end position="59"/>
    </location>
</feature>
<feature type="compositionally biased region" description="Low complexity" evidence="1">
    <location>
        <begin position="513"/>
        <end position="523"/>
    </location>
</feature>
<dbReference type="EMBL" id="MU860721">
    <property type="protein sequence ID" value="KAK4232996.1"/>
    <property type="molecule type" value="Genomic_DNA"/>
</dbReference>
<keyword evidence="2" id="KW-0472">Membrane</keyword>
<evidence type="ECO:0000313" key="4">
    <source>
        <dbReference type="EMBL" id="KAK4232996.1"/>
    </source>
</evidence>